<dbReference type="SMART" id="SM00471">
    <property type="entry name" value="HDc"/>
    <property type="match status" value="1"/>
</dbReference>
<dbReference type="Gene3D" id="1.10.3210.10">
    <property type="entry name" value="Hypothetical protein af1432"/>
    <property type="match status" value="1"/>
</dbReference>
<dbReference type="RefSeq" id="WP_236257094.1">
    <property type="nucleotide sequence ID" value="NZ_BNEK01000003.1"/>
</dbReference>
<dbReference type="CDD" id="cd00077">
    <property type="entry name" value="HDc"/>
    <property type="match status" value="1"/>
</dbReference>
<dbReference type="InterPro" id="IPR026875">
    <property type="entry name" value="PHydrolase_assoc_dom"/>
</dbReference>
<dbReference type="InterPro" id="IPR006261">
    <property type="entry name" value="dGTPase"/>
</dbReference>
<dbReference type="Pfam" id="PF13286">
    <property type="entry name" value="HD_assoc"/>
    <property type="match status" value="1"/>
</dbReference>
<name>A0ABQ3TYR5_STRHY</name>
<dbReference type="Proteomes" id="UP001054854">
    <property type="component" value="Unassembled WGS sequence"/>
</dbReference>
<dbReference type="NCBIfam" id="TIGR01353">
    <property type="entry name" value="dGTP_triPase"/>
    <property type="match status" value="1"/>
</dbReference>
<gene>
    <name evidence="3" type="ORF">TPA0910_29510</name>
</gene>
<dbReference type="SUPFAM" id="SSF109604">
    <property type="entry name" value="HD-domain/PDEase-like"/>
    <property type="match status" value="1"/>
</dbReference>
<accession>A0ABQ3TYR5</accession>
<keyword evidence="4" id="KW-1185">Reference proteome</keyword>
<protein>
    <submittedName>
        <fullName evidence="3">Deoxyguanosinetriphosphate triphosphohydrolase-like protein</fullName>
    </submittedName>
</protein>
<feature type="domain" description="HD" evidence="2">
    <location>
        <begin position="61"/>
        <end position="226"/>
    </location>
</feature>
<dbReference type="InterPro" id="IPR006674">
    <property type="entry name" value="HD_domain"/>
</dbReference>
<dbReference type="InterPro" id="IPR050135">
    <property type="entry name" value="dGTPase-like"/>
</dbReference>
<dbReference type="PROSITE" id="PS51831">
    <property type="entry name" value="HD"/>
    <property type="match status" value="1"/>
</dbReference>
<evidence type="ECO:0000256" key="1">
    <source>
        <dbReference type="ARBA" id="ARBA00022801"/>
    </source>
</evidence>
<dbReference type="PANTHER" id="PTHR11373">
    <property type="entry name" value="DEOXYNUCLEOSIDE TRIPHOSPHATE TRIPHOSPHOHYDROLASE"/>
    <property type="match status" value="1"/>
</dbReference>
<dbReference type="Pfam" id="PF01966">
    <property type="entry name" value="HD"/>
    <property type="match status" value="1"/>
</dbReference>
<keyword evidence="1" id="KW-0378">Hydrolase</keyword>
<organism evidence="3 4">
    <name type="scientific">Streptomyces hygroscopicus</name>
    <dbReference type="NCBI Taxonomy" id="1912"/>
    <lineage>
        <taxon>Bacteria</taxon>
        <taxon>Bacillati</taxon>
        <taxon>Actinomycetota</taxon>
        <taxon>Actinomycetes</taxon>
        <taxon>Kitasatosporales</taxon>
        <taxon>Streptomycetaceae</taxon>
        <taxon>Streptomyces</taxon>
        <taxon>Streptomyces violaceusniger group</taxon>
    </lineage>
</organism>
<evidence type="ECO:0000313" key="4">
    <source>
        <dbReference type="Proteomes" id="UP001054854"/>
    </source>
</evidence>
<dbReference type="PANTHER" id="PTHR11373:SF32">
    <property type="entry name" value="DEOXYGUANOSINETRIPHOSPHATE TRIPHOSPHOHYDROLASE"/>
    <property type="match status" value="1"/>
</dbReference>
<dbReference type="EMBL" id="BNEK01000003">
    <property type="protein sequence ID" value="GHJ28518.1"/>
    <property type="molecule type" value="Genomic_DNA"/>
</dbReference>
<dbReference type="InterPro" id="IPR003607">
    <property type="entry name" value="HD/PDEase_dom"/>
</dbReference>
<evidence type="ECO:0000313" key="3">
    <source>
        <dbReference type="EMBL" id="GHJ28518.1"/>
    </source>
</evidence>
<proteinExistence type="predicted"/>
<evidence type="ECO:0000259" key="2">
    <source>
        <dbReference type="PROSITE" id="PS51831"/>
    </source>
</evidence>
<reference evidence="3" key="1">
    <citation type="submission" date="2024-05" db="EMBL/GenBank/DDBJ databases">
        <title>Whole genome shotgun sequence of Streptomyces hygroscopicus NBRC 113678.</title>
        <authorList>
            <person name="Komaki H."/>
            <person name="Tamura T."/>
        </authorList>
    </citation>
    <scope>NUCLEOTIDE SEQUENCE</scope>
    <source>
        <strain evidence="3">N11-34</strain>
    </source>
</reference>
<comment type="caution">
    <text evidence="3">The sequence shown here is derived from an EMBL/GenBank/DDBJ whole genome shotgun (WGS) entry which is preliminary data.</text>
</comment>
<sequence>MEPYDPSDLARHGDVLIPASKSGRSEFARDRDRILYTCAFRALAGKTQVVAAGELGNFHTRLTHSLKVAQLGRVIAGRLARDYAPYGPDPDLVEAACLAHDIGHPPFGHAGESALSDTIDKLSKNNQDQAADGFEGNAQNLRILTYLAVDRPADVPGLHLTRGTLRAVTKYPWQREHQPSEKFKGKWCFYDSHDRDLTWMLNGRNGGAEFPIEEQIMDWCDDVTYACHDMEDFYTHGMIPLDRLLDFRSAEHLTPGEEPVELAKFLDFAQGDWRPEKDGGAFDRSQAVRSFRGIRNLLTDIREPYEPGWRMEEKVRESITNLISYFADGVSAGGTKARSYEGALKVDEEQRFTCTLLKKLIWFYVIRRPQLAGQQQGQRKIVEELLEWHFKNPDLLPQDLRRKDYRGSKLRAACDYVASLTEAHAYALHRRLSGANFGLITDLV</sequence>